<evidence type="ECO:0000256" key="2">
    <source>
        <dbReference type="SAM" id="SignalP"/>
    </source>
</evidence>
<feature type="signal peptide" evidence="2">
    <location>
        <begin position="1"/>
        <end position="36"/>
    </location>
</feature>
<dbReference type="SUPFAM" id="SSF56371">
    <property type="entry name" value="Ribosome inactivating proteins (RIP)"/>
    <property type="match status" value="1"/>
</dbReference>
<organism evidence="3 4">
    <name type="scientific">Streptomyces luteireticuli</name>
    <dbReference type="NCBI Taxonomy" id="173858"/>
    <lineage>
        <taxon>Bacteria</taxon>
        <taxon>Bacillati</taxon>
        <taxon>Actinomycetota</taxon>
        <taxon>Actinomycetes</taxon>
        <taxon>Kitasatosporales</taxon>
        <taxon>Streptomycetaceae</taxon>
        <taxon>Streptomyces</taxon>
    </lineage>
</organism>
<sequence length="347" mass="37129">MTHHGPTHRRTWRTVVATAALAAGFGSAAAVPTAWAAPSAADQAAQVSDDAGHRRAERSLAPDPQVTFSDIGSNTPYQYMAFVNQVRDAVSEEIPRGTVTDSSGIRRTRADRNPLAVRLSPGGNTDAAAIDLMIRPDNLYVVGWRTQNQSYWLQDDHAPRPAGYADAGFGGSYIELAGAAGQGRGGIRLGQPAMEDAVRTLARDNASTRDRAHAMTVLVQMVSEAARFNGIAQSISGAASAEPPRRGGSRDLRWYEGTQPNAAVLDMENNWGALSRVLAELGNRQPVTNPVRIGNLQVTELDQLRRLLTVANRTDIANAGPALPQQPDVHLLDGGSTSGSRYKHDEL</sequence>
<reference evidence="3 4" key="1">
    <citation type="journal article" date="2019" name="Int. J. Syst. Evol. Microbiol.">
        <title>The Global Catalogue of Microorganisms (GCM) 10K type strain sequencing project: providing services to taxonomists for standard genome sequencing and annotation.</title>
        <authorList>
            <consortium name="The Broad Institute Genomics Platform"/>
            <consortium name="The Broad Institute Genome Sequencing Center for Infectious Disease"/>
            <person name="Wu L."/>
            <person name="Ma J."/>
        </authorList>
    </citation>
    <scope>NUCLEOTIDE SEQUENCE [LARGE SCALE GENOMIC DNA]</scope>
    <source>
        <strain evidence="3 4">JCM 4788</strain>
    </source>
</reference>
<dbReference type="InterPro" id="IPR016138">
    <property type="entry name" value="Ribosome_inactivat_prot_sub1"/>
</dbReference>
<keyword evidence="2" id="KW-0732">Signal</keyword>
<evidence type="ECO:0000313" key="4">
    <source>
        <dbReference type="Proteomes" id="UP001500879"/>
    </source>
</evidence>
<feature type="region of interest" description="Disordered" evidence="1">
    <location>
        <begin position="42"/>
        <end position="72"/>
    </location>
</feature>
<protein>
    <submittedName>
        <fullName evidence="3">Uncharacterized protein</fullName>
    </submittedName>
</protein>
<dbReference type="Pfam" id="PF00161">
    <property type="entry name" value="RIP"/>
    <property type="match status" value="1"/>
</dbReference>
<evidence type="ECO:0000256" key="1">
    <source>
        <dbReference type="SAM" id="MobiDB-lite"/>
    </source>
</evidence>
<dbReference type="InterPro" id="IPR006311">
    <property type="entry name" value="TAT_signal"/>
</dbReference>
<accession>A0ABN0YYU3</accession>
<dbReference type="PANTHER" id="PTHR33453">
    <property type="match status" value="1"/>
</dbReference>
<evidence type="ECO:0000313" key="3">
    <source>
        <dbReference type="EMBL" id="GAA0421918.1"/>
    </source>
</evidence>
<feature type="chain" id="PRO_5047237832" evidence="2">
    <location>
        <begin position="37"/>
        <end position="347"/>
    </location>
</feature>
<dbReference type="InterPro" id="IPR017989">
    <property type="entry name" value="Ribosome_inactivat_1/2"/>
</dbReference>
<gene>
    <name evidence="3" type="ORF">GCM10010357_49170</name>
</gene>
<dbReference type="PANTHER" id="PTHR33453:SF34">
    <property type="entry name" value="RIBOSOME-INACTIVATING PROTEIN"/>
    <property type="match status" value="1"/>
</dbReference>
<dbReference type="RefSeq" id="WP_344028139.1">
    <property type="nucleotide sequence ID" value="NZ_BAAABX010000051.1"/>
</dbReference>
<dbReference type="InterPro" id="IPR001574">
    <property type="entry name" value="Ribosome_inactivat_prot"/>
</dbReference>
<name>A0ABN0YYU3_9ACTN</name>
<comment type="caution">
    <text evidence="3">The sequence shown here is derived from an EMBL/GenBank/DDBJ whole genome shotgun (WGS) entry which is preliminary data.</text>
</comment>
<dbReference type="EMBL" id="BAAABX010000051">
    <property type="protein sequence ID" value="GAA0421918.1"/>
    <property type="molecule type" value="Genomic_DNA"/>
</dbReference>
<dbReference type="Gene3D" id="3.40.420.10">
    <property type="entry name" value="Ricin (A subunit), domain 1"/>
    <property type="match status" value="1"/>
</dbReference>
<dbReference type="PRINTS" id="PR00396">
    <property type="entry name" value="SHIGARICIN"/>
</dbReference>
<dbReference type="PROSITE" id="PS51318">
    <property type="entry name" value="TAT"/>
    <property type="match status" value="1"/>
</dbReference>
<dbReference type="InterPro" id="IPR036041">
    <property type="entry name" value="Ribosome-inact_prot_sf"/>
</dbReference>
<dbReference type="Proteomes" id="UP001500879">
    <property type="component" value="Unassembled WGS sequence"/>
</dbReference>
<keyword evidence="4" id="KW-1185">Reference proteome</keyword>
<proteinExistence type="predicted"/>
<feature type="region of interest" description="Disordered" evidence="1">
    <location>
        <begin position="318"/>
        <end position="347"/>
    </location>
</feature>
<feature type="compositionally biased region" description="Basic and acidic residues" evidence="1">
    <location>
        <begin position="50"/>
        <end position="60"/>
    </location>
</feature>